<keyword evidence="4" id="KW-1185">Reference proteome</keyword>
<reference evidence="3 4" key="1">
    <citation type="submission" date="2016-10" db="EMBL/GenBank/DDBJ databases">
        <authorList>
            <person name="de Groot N.N."/>
        </authorList>
    </citation>
    <scope>NUCLEOTIDE SEQUENCE [LARGE SCALE GENOMIC DNA]</scope>
    <source>
        <strain evidence="3 4">DSM 14789</strain>
    </source>
</reference>
<dbReference type="STRING" id="119000.SAMN05661010_02481"/>
<evidence type="ECO:0000256" key="1">
    <source>
        <dbReference type="SAM" id="MobiDB-lite"/>
    </source>
</evidence>
<dbReference type="AlphaFoldDB" id="A0A1G9MRP6"/>
<sequence>MTTLRNRKRGRTEVLERPEYGWIWKPLLVLLVLYLVICIGLGIWWSQRPDDFSVEQAVVEQRGQASSQPAARGSVTVASLMTAIETLLDKPGGYLRNDVAPPGVWLDNMPNWEYGVLHEARLMAQALPALSAENAGALQQAGEALATDSQDWLYPAAEKRYAKAVAVLEEYLANLSGQDASGFVDDGSGLAEWLHSLSARFGELTNRLSASVDDPDALRQLGVGEADLPDATPWFRIDNVFFEARGDAWAAMHLLQAVARDYSDVLAKAGVSGDVERMIAELELAQRRVWSPIILNGSGFGIFANHSLVLANHTLAVSELAGSLADSVADVAVEPAANAASKAAPAGDAQGGGSDRPAGKQAAPSKEPAPGQATGGEAGGAQSTGSGQQDTPSAQQDTQSAEQAPAPEASNAASPSANEPAGESLSSPPKVPATTPGSKS</sequence>
<keyword evidence="2" id="KW-0472">Membrane</keyword>
<evidence type="ECO:0000313" key="3">
    <source>
        <dbReference type="EMBL" id="SDL76587.1"/>
    </source>
</evidence>
<protein>
    <recommendedName>
        <fullName evidence="5">DUF2333 domain-containing protein</fullName>
    </recommendedName>
</protein>
<feature type="compositionally biased region" description="Low complexity" evidence="1">
    <location>
        <begin position="339"/>
        <end position="348"/>
    </location>
</feature>
<dbReference type="Proteomes" id="UP000198654">
    <property type="component" value="Unassembled WGS sequence"/>
</dbReference>
<keyword evidence="2" id="KW-0812">Transmembrane</keyword>
<feature type="compositionally biased region" description="Low complexity" evidence="1">
    <location>
        <begin position="380"/>
        <end position="389"/>
    </location>
</feature>
<accession>A0A1G9MRP6</accession>
<organism evidence="3 4">
    <name type="scientific">Modicisalibacter muralis</name>
    <dbReference type="NCBI Taxonomy" id="119000"/>
    <lineage>
        <taxon>Bacteria</taxon>
        <taxon>Pseudomonadati</taxon>
        <taxon>Pseudomonadota</taxon>
        <taxon>Gammaproteobacteria</taxon>
        <taxon>Oceanospirillales</taxon>
        <taxon>Halomonadaceae</taxon>
        <taxon>Modicisalibacter</taxon>
    </lineage>
</organism>
<feature type="compositionally biased region" description="Low complexity" evidence="1">
    <location>
        <begin position="399"/>
        <end position="421"/>
    </location>
</feature>
<keyword evidence="2" id="KW-1133">Transmembrane helix</keyword>
<dbReference type="RefSeq" id="WP_245704199.1">
    <property type="nucleotide sequence ID" value="NZ_FNGI01000007.1"/>
</dbReference>
<evidence type="ECO:0008006" key="5">
    <source>
        <dbReference type="Google" id="ProtNLM"/>
    </source>
</evidence>
<evidence type="ECO:0000256" key="2">
    <source>
        <dbReference type="SAM" id="Phobius"/>
    </source>
</evidence>
<dbReference type="EMBL" id="FNGI01000007">
    <property type="protein sequence ID" value="SDL76587.1"/>
    <property type="molecule type" value="Genomic_DNA"/>
</dbReference>
<dbReference type="Pfam" id="PF10095">
    <property type="entry name" value="DUF2333"/>
    <property type="match status" value="1"/>
</dbReference>
<proteinExistence type="predicted"/>
<dbReference type="InterPro" id="IPR016936">
    <property type="entry name" value="UCP029693"/>
</dbReference>
<name>A0A1G9MRP6_9GAMM</name>
<feature type="transmembrane region" description="Helical" evidence="2">
    <location>
        <begin position="21"/>
        <end position="45"/>
    </location>
</feature>
<gene>
    <name evidence="3" type="ORF">SAMN05661010_02481</name>
</gene>
<feature type="region of interest" description="Disordered" evidence="1">
    <location>
        <begin position="339"/>
        <end position="440"/>
    </location>
</feature>
<evidence type="ECO:0000313" key="4">
    <source>
        <dbReference type="Proteomes" id="UP000198654"/>
    </source>
</evidence>